<dbReference type="InterPro" id="IPR002347">
    <property type="entry name" value="SDR_fam"/>
</dbReference>
<evidence type="ECO:0000256" key="2">
    <source>
        <dbReference type="RuleBase" id="RU000363"/>
    </source>
</evidence>
<comment type="similarity">
    <text evidence="2">Belongs to the short-chain dehydrogenases/reductases (SDR) family.</text>
</comment>
<evidence type="ECO:0000313" key="4">
    <source>
        <dbReference type="Proteomes" id="UP001448207"/>
    </source>
</evidence>
<name>A0ABR3B858_PHYBL</name>
<dbReference type="CDD" id="cd05327">
    <property type="entry name" value="retinol-DH_like_SDR_c_like"/>
    <property type="match status" value="1"/>
</dbReference>
<accession>A0ABR3B858</accession>
<dbReference type="InterPro" id="IPR036291">
    <property type="entry name" value="NAD(P)-bd_dom_sf"/>
</dbReference>
<evidence type="ECO:0000256" key="1">
    <source>
        <dbReference type="ARBA" id="ARBA00023002"/>
    </source>
</evidence>
<evidence type="ECO:0000313" key="3">
    <source>
        <dbReference type="EMBL" id="KAL0092188.1"/>
    </source>
</evidence>
<dbReference type="PRINTS" id="PR00080">
    <property type="entry name" value="SDRFAMILY"/>
</dbReference>
<protein>
    <recommendedName>
        <fullName evidence="5">NAD(P)-binding protein</fullName>
    </recommendedName>
</protein>
<keyword evidence="1" id="KW-0560">Oxidoreductase</keyword>
<dbReference type="PRINTS" id="PR00081">
    <property type="entry name" value="GDHRDH"/>
</dbReference>
<proteinExistence type="inferred from homology"/>
<dbReference type="Proteomes" id="UP001448207">
    <property type="component" value="Unassembled WGS sequence"/>
</dbReference>
<dbReference type="Pfam" id="PF00106">
    <property type="entry name" value="adh_short"/>
    <property type="match status" value="1"/>
</dbReference>
<comment type="caution">
    <text evidence="3">The sequence shown here is derived from an EMBL/GenBank/DDBJ whole genome shotgun (WGS) entry which is preliminary data.</text>
</comment>
<keyword evidence="4" id="KW-1185">Reference proteome</keyword>
<evidence type="ECO:0008006" key="5">
    <source>
        <dbReference type="Google" id="ProtNLM"/>
    </source>
</evidence>
<dbReference type="Gene3D" id="3.40.50.720">
    <property type="entry name" value="NAD(P)-binding Rossmann-like Domain"/>
    <property type="match status" value="1"/>
</dbReference>
<dbReference type="PANTHER" id="PTHR43157">
    <property type="entry name" value="PHOSPHATIDYLINOSITOL-GLYCAN BIOSYNTHESIS CLASS F PROTEIN-RELATED"/>
    <property type="match status" value="1"/>
</dbReference>
<organism evidence="3 4">
    <name type="scientific">Phycomyces blakesleeanus</name>
    <dbReference type="NCBI Taxonomy" id="4837"/>
    <lineage>
        <taxon>Eukaryota</taxon>
        <taxon>Fungi</taxon>
        <taxon>Fungi incertae sedis</taxon>
        <taxon>Mucoromycota</taxon>
        <taxon>Mucoromycotina</taxon>
        <taxon>Mucoromycetes</taxon>
        <taxon>Mucorales</taxon>
        <taxon>Phycomycetaceae</taxon>
        <taxon>Phycomyces</taxon>
    </lineage>
</organism>
<sequence length="310" mass="34478">MFWAKPYDFETIPSLVGKTAIITGANAGIGKVCALEMARKGCHIIMGCRSKEKSEEAIAEIKEATGNSKVEFIQLDLMSLKSVKSFADTFKERYDKLDILINNAGIMMCPYGLSEDGIETQFATNHVAHFYLTIMLLPIMKKSDVFRIVTVSSLAHKFFLGSLDLQNVNNEKTYGRLTNYGKSKASNIMFTRELARRLEKAGIKNGYVNSNHPGVVQSGISRHVISMQSIWERIYHSFNISVENGALSQLYLATSPEVEEKGIKGQYYVPYGQPGYIIGIARSDAAAEELWEFTENLLKEKVPGYTGAGI</sequence>
<gene>
    <name evidence="3" type="ORF">J3Q64DRAFT_1207848</name>
</gene>
<dbReference type="EMBL" id="JBCLYO010000002">
    <property type="protein sequence ID" value="KAL0092188.1"/>
    <property type="molecule type" value="Genomic_DNA"/>
</dbReference>
<reference evidence="3 4" key="1">
    <citation type="submission" date="2024-04" db="EMBL/GenBank/DDBJ databases">
        <title>Symmetric and asymmetric DNA N6-adenine methylation regulates different biological responses in Mucorales.</title>
        <authorList>
            <consortium name="Lawrence Berkeley National Laboratory"/>
            <person name="Lax C."/>
            <person name="Mondo S.J."/>
            <person name="Osorio-Concepcion M."/>
            <person name="Muszewska A."/>
            <person name="Corrochano-Luque M."/>
            <person name="Gutierrez G."/>
            <person name="Riley R."/>
            <person name="Lipzen A."/>
            <person name="Guo J."/>
            <person name="Hundley H."/>
            <person name="Amirebrahimi M."/>
            <person name="Ng V."/>
            <person name="Lorenzo-Gutierrez D."/>
            <person name="Binder U."/>
            <person name="Yang J."/>
            <person name="Song Y."/>
            <person name="Canovas D."/>
            <person name="Navarro E."/>
            <person name="Freitag M."/>
            <person name="Gabaldon T."/>
            <person name="Grigoriev I.V."/>
            <person name="Corrochano L.M."/>
            <person name="Nicolas F.E."/>
            <person name="Garre V."/>
        </authorList>
    </citation>
    <scope>NUCLEOTIDE SEQUENCE [LARGE SCALE GENOMIC DNA]</scope>
    <source>
        <strain evidence="3 4">L51</strain>
    </source>
</reference>
<dbReference type="PANTHER" id="PTHR43157:SF31">
    <property type="entry name" value="PHOSPHATIDYLINOSITOL-GLYCAN BIOSYNTHESIS CLASS F PROTEIN"/>
    <property type="match status" value="1"/>
</dbReference>
<dbReference type="SUPFAM" id="SSF51735">
    <property type="entry name" value="NAD(P)-binding Rossmann-fold domains"/>
    <property type="match status" value="1"/>
</dbReference>